<comment type="caution">
    <text evidence="1">The sequence shown here is derived from an EMBL/GenBank/DDBJ whole genome shotgun (WGS) entry which is preliminary data.</text>
</comment>
<dbReference type="PANTHER" id="PTHR10622:SF10">
    <property type="entry name" value="HET DOMAIN-CONTAINING PROTEIN"/>
    <property type="match status" value="1"/>
</dbReference>
<evidence type="ECO:0000313" key="1">
    <source>
        <dbReference type="EMBL" id="KAK1753959.1"/>
    </source>
</evidence>
<proteinExistence type="predicted"/>
<dbReference type="AlphaFoldDB" id="A0AAJ0FA83"/>
<protein>
    <submittedName>
        <fullName evidence="1">Uncharacterized protein</fullName>
    </submittedName>
</protein>
<name>A0AAJ0FA83_9PEZI</name>
<organism evidence="1 2">
    <name type="scientific">Echria macrotheca</name>
    <dbReference type="NCBI Taxonomy" id="438768"/>
    <lineage>
        <taxon>Eukaryota</taxon>
        <taxon>Fungi</taxon>
        <taxon>Dikarya</taxon>
        <taxon>Ascomycota</taxon>
        <taxon>Pezizomycotina</taxon>
        <taxon>Sordariomycetes</taxon>
        <taxon>Sordariomycetidae</taxon>
        <taxon>Sordariales</taxon>
        <taxon>Schizotheciaceae</taxon>
        <taxon>Echria</taxon>
    </lineage>
</organism>
<dbReference type="PANTHER" id="PTHR10622">
    <property type="entry name" value="HET DOMAIN-CONTAINING PROTEIN"/>
    <property type="match status" value="1"/>
</dbReference>
<sequence length="113" mass="13116">MRLLHTNTHELAEFADGDVPRYAILSHTWDRDEVALRDIAELSEAINSMYRWYQDADSCLAYLADVPCQSFLESRWFTRGWTLQVPIAPSIGTFFRCVRGTRIGGCTARWWIE</sequence>
<evidence type="ECO:0000313" key="2">
    <source>
        <dbReference type="Proteomes" id="UP001239445"/>
    </source>
</evidence>
<dbReference type="EMBL" id="MU839836">
    <property type="protein sequence ID" value="KAK1753959.1"/>
    <property type="molecule type" value="Genomic_DNA"/>
</dbReference>
<keyword evidence="2" id="KW-1185">Reference proteome</keyword>
<dbReference type="Proteomes" id="UP001239445">
    <property type="component" value="Unassembled WGS sequence"/>
</dbReference>
<reference evidence="1" key="1">
    <citation type="submission" date="2023-06" db="EMBL/GenBank/DDBJ databases">
        <title>Genome-scale phylogeny and comparative genomics of the fungal order Sordariales.</title>
        <authorList>
            <consortium name="Lawrence Berkeley National Laboratory"/>
            <person name="Hensen N."/>
            <person name="Bonometti L."/>
            <person name="Westerberg I."/>
            <person name="Brannstrom I.O."/>
            <person name="Guillou S."/>
            <person name="Cros-Aarteil S."/>
            <person name="Calhoun S."/>
            <person name="Haridas S."/>
            <person name="Kuo A."/>
            <person name="Mondo S."/>
            <person name="Pangilinan J."/>
            <person name="Riley R."/>
            <person name="Labutti K."/>
            <person name="Andreopoulos B."/>
            <person name="Lipzen A."/>
            <person name="Chen C."/>
            <person name="Yanf M."/>
            <person name="Daum C."/>
            <person name="Ng V."/>
            <person name="Clum A."/>
            <person name="Steindorff A."/>
            <person name="Ohm R."/>
            <person name="Martin F."/>
            <person name="Silar P."/>
            <person name="Natvig D."/>
            <person name="Lalanne C."/>
            <person name="Gautier V."/>
            <person name="Ament-Velasquez S.L."/>
            <person name="Kruys A."/>
            <person name="Hutchinson M.I."/>
            <person name="Powell A.J."/>
            <person name="Barry K."/>
            <person name="Miller A.N."/>
            <person name="Grigoriev I.V."/>
            <person name="Debuchy R."/>
            <person name="Gladieux P."/>
            <person name="Thoren M.H."/>
            <person name="Johannesson H."/>
        </authorList>
    </citation>
    <scope>NUCLEOTIDE SEQUENCE</scope>
    <source>
        <strain evidence="1">PSN4</strain>
    </source>
</reference>
<accession>A0AAJ0FA83</accession>
<gene>
    <name evidence="1" type="ORF">QBC47DRAFT_361954</name>
</gene>